<evidence type="ECO:0000313" key="3">
    <source>
        <dbReference type="Proteomes" id="UP000718593"/>
    </source>
</evidence>
<gene>
    <name evidence="2" type="ORF">HXL68_12100</name>
</gene>
<proteinExistence type="predicted"/>
<dbReference type="EMBL" id="JABZMI010000273">
    <property type="protein sequence ID" value="MBF1165765.1"/>
    <property type="molecule type" value="Genomic_DNA"/>
</dbReference>
<comment type="caution">
    <text evidence="2">The sequence shown here is derived from an EMBL/GenBank/DDBJ whole genome shotgun (WGS) entry which is preliminary data.</text>
</comment>
<dbReference type="AlphaFoldDB" id="A0A930G0C8"/>
<sequence>MSHPKTPHVVDARYMEPPGPFEATMEMLDTLKDGEKMLLLLFREPHPLYRVLRQNGHSYETELLPDGTFEILITR</sequence>
<dbReference type="CDD" id="cd00291">
    <property type="entry name" value="SirA_YedF_YeeD"/>
    <property type="match status" value="1"/>
</dbReference>
<dbReference type="InterPro" id="IPR036868">
    <property type="entry name" value="TusA-like_sf"/>
</dbReference>
<dbReference type="Proteomes" id="UP000718593">
    <property type="component" value="Unassembled WGS sequence"/>
</dbReference>
<dbReference type="SUPFAM" id="SSF64307">
    <property type="entry name" value="SirA-like"/>
    <property type="match status" value="1"/>
</dbReference>
<dbReference type="InterPro" id="IPR018720">
    <property type="entry name" value="DUF2249"/>
</dbReference>
<reference evidence="2" key="1">
    <citation type="submission" date="2020-04" db="EMBL/GenBank/DDBJ databases">
        <title>Deep metagenomics examines the oral microbiome during advanced dental caries in children, revealing novel taxa and co-occurrences with host molecules.</title>
        <authorList>
            <person name="Baker J.L."/>
            <person name="Morton J.T."/>
            <person name="Dinis M."/>
            <person name="Alvarez R."/>
            <person name="Tran N.C."/>
            <person name="Knight R."/>
            <person name="Edlund A."/>
        </authorList>
    </citation>
    <scope>NUCLEOTIDE SEQUENCE</scope>
    <source>
        <strain evidence="2">JCVI_32_bin.24</strain>
    </source>
</reference>
<protein>
    <submittedName>
        <fullName evidence="2">DUF2249 domain-containing protein</fullName>
    </submittedName>
</protein>
<evidence type="ECO:0000259" key="1">
    <source>
        <dbReference type="Pfam" id="PF10006"/>
    </source>
</evidence>
<name>A0A930G0C8_9RHOO</name>
<dbReference type="Pfam" id="PF10006">
    <property type="entry name" value="DUF2249"/>
    <property type="match status" value="1"/>
</dbReference>
<evidence type="ECO:0000313" key="2">
    <source>
        <dbReference type="EMBL" id="MBF1165765.1"/>
    </source>
</evidence>
<accession>A0A930G0C8</accession>
<organism evidence="2 3">
    <name type="scientific">Dechloromonas agitata</name>
    <dbReference type="NCBI Taxonomy" id="73030"/>
    <lineage>
        <taxon>Bacteria</taxon>
        <taxon>Pseudomonadati</taxon>
        <taxon>Pseudomonadota</taxon>
        <taxon>Betaproteobacteria</taxon>
        <taxon>Rhodocyclales</taxon>
        <taxon>Azonexaceae</taxon>
        <taxon>Dechloromonas</taxon>
    </lineage>
</organism>
<feature type="domain" description="DUF2249" evidence="1">
    <location>
        <begin position="10"/>
        <end position="75"/>
    </location>
</feature>
<dbReference type="RefSeq" id="WP_027457873.1">
    <property type="nucleotide sequence ID" value="NZ_JARBJQ010000004.1"/>
</dbReference>